<dbReference type="GO" id="GO:0005506">
    <property type="term" value="F:iron ion binding"/>
    <property type="evidence" value="ECO:0007669"/>
    <property type="project" value="InterPro"/>
</dbReference>
<dbReference type="InterPro" id="IPR036909">
    <property type="entry name" value="Cyt_c-like_dom_sf"/>
</dbReference>
<dbReference type="GO" id="GO:0009055">
    <property type="term" value="F:electron transfer activity"/>
    <property type="evidence" value="ECO:0007669"/>
    <property type="project" value="InterPro"/>
</dbReference>
<dbReference type="GO" id="GO:0016020">
    <property type="term" value="C:membrane"/>
    <property type="evidence" value="ECO:0007669"/>
    <property type="project" value="InterPro"/>
</dbReference>
<evidence type="ECO:0000256" key="9">
    <source>
        <dbReference type="SAM" id="Phobius"/>
    </source>
</evidence>
<evidence type="ECO:0000256" key="4">
    <source>
        <dbReference type="ARBA" id="ARBA00022982"/>
    </source>
</evidence>
<dbReference type="EMBL" id="AVPG01000001">
    <property type="protein sequence ID" value="KGX88903.1"/>
    <property type="molecule type" value="Genomic_DNA"/>
</dbReference>
<dbReference type="RefSeq" id="WP_036830986.1">
    <property type="nucleotide sequence ID" value="NZ_AVPG01000001.1"/>
</dbReference>
<comment type="caution">
    <text evidence="11">The sequence shown here is derived from an EMBL/GenBank/DDBJ whole genome shotgun (WGS) entry which is preliminary data.</text>
</comment>
<protein>
    <submittedName>
        <fullName evidence="11">Cytochrome C551</fullName>
    </submittedName>
</protein>
<dbReference type="Gene3D" id="1.10.760.10">
    <property type="entry name" value="Cytochrome c-like domain"/>
    <property type="match status" value="1"/>
</dbReference>
<feature type="transmembrane region" description="Helical" evidence="9">
    <location>
        <begin position="6"/>
        <end position="28"/>
    </location>
</feature>
<accession>A0A0A5GCI4</accession>
<keyword evidence="3 7" id="KW-0479">Metal-binding</keyword>
<dbReference type="PIRSF" id="PIRSF000025">
    <property type="entry name" value="Cytc_Bsub_c550"/>
    <property type="match status" value="1"/>
</dbReference>
<comment type="PTM">
    <text evidence="6">Binds 1 heme c group covalently per subunit.</text>
</comment>
<feature type="domain" description="Cytochrome c" evidence="10">
    <location>
        <begin position="50"/>
        <end position="122"/>
    </location>
</feature>
<dbReference type="eggNOG" id="COG2010">
    <property type="taxonomic scope" value="Bacteria"/>
</dbReference>
<dbReference type="SUPFAM" id="SSF46626">
    <property type="entry name" value="Cytochrome c"/>
    <property type="match status" value="1"/>
</dbReference>
<dbReference type="PANTHER" id="PTHR37823">
    <property type="entry name" value="CYTOCHROME C-553-LIKE"/>
    <property type="match status" value="1"/>
</dbReference>
<evidence type="ECO:0000256" key="2">
    <source>
        <dbReference type="ARBA" id="ARBA00022617"/>
    </source>
</evidence>
<feature type="region of interest" description="Disordered" evidence="8">
    <location>
        <begin position="33"/>
        <end position="122"/>
    </location>
</feature>
<dbReference type="NCBIfam" id="NF045773">
    <property type="entry name" value="cytochro_C550"/>
    <property type="match status" value="1"/>
</dbReference>
<dbReference type="PANTHER" id="PTHR37823:SF4">
    <property type="entry name" value="MENAQUINOL-CYTOCHROME C REDUCTASE CYTOCHROME B_C SUBUNIT"/>
    <property type="match status" value="1"/>
</dbReference>
<reference evidence="11 12" key="1">
    <citation type="submission" date="2013-08" db="EMBL/GenBank/DDBJ databases">
        <authorList>
            <person name="Huang J."/>
            <person name="Wang G."/>
        </authorList>
    </citation>
    <scope>NUCLEOTIDE SEQUENCE [LARGE SCALE GENOMIC DNA]</scope>
    <source>
        <strain evidence="11 12">JSM 072002</strain>
    </source>
</reference>
<feature type="binding site" description="axial binding residue" evidence="7">
    <location>
        <position position="67"/>
    </location>
    <ligand>
        <name>heme c</name>
        <dbReference type="ChEBI" id="CHEBI:61717"/>
    </ligand>
    <ligandPart>
        <name>Fe</name>
        <dbReference type="ChEBI" id="CHEBI:18248"/>
    </ligandPart>
</feature>
<keyword evidence="9" id="KW-0472">Membrane</keyword>
<evidence type="ECO:0000256" key="6">
    <source>
        <dbReference type="PIRSR" id="PIRSR000025-1"/>
    </source>
</evidence>
<keyword evidence="9" id="KW-1133">Transmembrane helix</keyword>
<name>A0A0A5GCI4_9BACI</name>
<keyword evidence="2 6" id="KW-0349">Heme</keyword>
<dbReference type="PROSITE" id="PS51007">
    <property type="entry name" value="CYTC"/>
    <property type="match status" value="1"/>
</dbReference>
<dbReference type="Proteomes" id="UP000030401">
    <property type="component" value="Unassembled WGS sequence"/>
</dbReference>
<dbReference type="InterPro" id="IPR009056">
    <property type="entry name" value="Cyt_c-like_dom"/>
</dbReference>
<keyword evidence="5 7" id="KW-0408">Iron</keyword>
<organism evidence="11 12">
    <name type="scientific">Pontibacillus litoralis JSM 072002</name>
    <dbReference type="NCBI Taxonomy" id="1385512"/>
    <lineage>
        <taxon>Bacteria</taxon>
        <taxon>Bacillati</taxon>
        <taxon>Bacillota</taxon>
        <taxon>Bacilli</taxon>
        <taxon>Bacillales</taxon>
        <taxon>Bacillaceae</taxon>
        <taxon>Pontibacillus</taxon>
    </lineage>
</organism>
<evidence type="ECO:0000256" key="8">
    <source>
        <dbReference type="SAM" id="MobiDB-lite"/>
    </source>
</evidence>
<feature type="compositionally biased region" description="Low complexity" evidence="8">
    <location>
        <begin position="42"/>
        <end position="53"/>
    </location>
</feature>
<dbReference type="InterPro" id="IPR054780">
    <property type="entry name" value="Cytochro_C550_firm"/>
</dbReference>
<evidence type="ECO:0000256" key="5">
    <source>
        <dbReference type="ARBA" id="ARBA00023004"/>
    </source>
</evidence>
<dbReference type="OrthoDB" id="7933886at2"/>
<dbReference type="GO" id="GO:0020037">
    <property type="term" value="F:heme binding"/>
    <property type="evidence" value="ECO:0007669"/>
    <property type="project" value="InterPro"/>
</dbReference>
<dbReference type="AlphaFoldDB" id="A0A0A5GCI4"/>
<dbReference type="Pfam" id="PF13442">
    <property type="entry name" value="Cytochrome_CBB3"/>
    <property type="match status" value="1"/>
</dbReference>
<dbReference type="InterPro" id="IPR051811">
    <property type="entry name" value="Cytochrome_c550/c551-like"/>
</dbReference>
<keyword evidence="4" id="KW-0249">Electron transport</keyword>
<feature type="binding site" description="covalent" evidence="6">
    <location>
        <position position="66"/>
    </location>
    <ligand>
        <name>heme c</name>
        <dbReference type="ChEBI" id="CHEBI:61717"/>
    </ligand>
</feature>
<evidence type="ECO:0000256" key="3">
    <source>
        <dbReference type="ARBA" id="ARBA00022723"/>
    </source>
</evidence>
<evidence type="ECO:0000313" key="11">
    <source>
        <dbReference type="EMBL" id="KGX88903.1"/>
    </source>
</evidence>
<feature type="binding site" description="covalent" evidence="6">
    <location>
        <position position="63"/>
    </location>
    <ligand>
        <name>heme c</name>
        <dbReference type="ChEBI" id="CHEBI:61717"/>
    </ligand>
</feature>
<evidence type="ECO:0000256" key="7">
    <source>
        <dbReference type="PIRSR" id="PIRSR000025-2"/>
    </source>
</evidence>
<sequence>MKRNPVIPYVMIAVIGITMMIIVSFVALNQAEKAEEAKENGGEQQQEEGASSGDPEEIFQQNCASCHGSDLSGGAGPPLKGVGSKLSEEDIANVIQNGQGTMPPGLISGEEKDSVSKWLSEQ</sequence>
<evidence type="ECO:0000313" key="12">
    <source>
        <dbReference type="Proteomes" id="UP000030401"/>
    </source>
</evidence>
<proteinExistence type="predicted"/>
<feature type="binding site" description="axial binding residue" evidence="7">
    <location>
        <position position="102"/>
    </location>
    <ligand>
        <name>heme c</name>
        <dbReference type="ChEBI" id="CHEBI:61717"/>
    </ligand>
    <ligandPart>
        <name>Fe</name>
        <dbReference type="ChEBI" id="CHEBI:18248"/>
    </ligandPart>
</feature>
<dbReference type="InterPro" id="IPR012218">
    <property type="entry name" value="Cyt_c_BACSU-c550-type"/>
</dbReference>
<evidence type="ECO:0000256" key="1">
    <source>
        <dbReference type="ARBA" id="ARBA00022448"/>
    </source>
</evidence>
<keyword evidence="1" id="KW-0813">Transport</keyword>
<dbReference type="STRING" id="1385512.N784_00775"/>
<keyword evidence="12" id="KW-1185">Reference proteome</keyword>
<keyword evidence="9" id="KW-0812">Transmembrane</keyword>
<gene>
    <name evidence="11" type="ORF">N784_00775</name>
</gene>
<evidence type="ECO:0000259" key="10">
    <source>
        <dbReference type="PROSITE" id="PS51007"/>
    </source>
</evidence>